<dbReference type="PANTHER" id="PTHR43318">
    <property type="entry name" value="UDP-N-ACETYLGLUCOSAMINE 4,6-DEHYDRATASE"/>
    <property type="match status" value="1"/>
</dbReference>
<keyword evidence="3" id="KW-1133">Transmembrane helix</keyword>
<keyword evidence="3" id="KW-0472">Membrane</keyword>
<gene>
    <name evidence="5" type="ORF">CYJ76_01480</name>
</gene>
<dbReference type="RefSeq" id="WP_101849035.1">
    <property type="nucleotide sequence ID" value="NZ_PKIZ01000002.1"/>
</dbReference>
<dbReference type="InterPro" id="IPR003869">
    <property type="entry name" value="Polysac_CapD-like"/>
</dbReference>
<dbReference type="Gene3D" id="3.40.50.720">
    <property type="entry name" value="NAD(P)-binding Rossmann-like Domain"/>
    <property type="match status" value="2"/>
</dbReference>
<evidence type="ECO:0000256" key="3">
    <source>
        <dbReference type="SAM" id="Phobius"/>
    </source>
</evidence>
<dbReference type="InterPro" id="IPR036291">
    <property type="entry name" value="NAD(P)-bd_dom_sf"/>
</dbReference>
<evidence type="ECO:0000256" key="2">
    <source>
        <dbReference type="SAM" id="MobiDB-lite"/>
    </source>
</evidence>
<dbReference type="PANTHER" id="PTHR43318:SF1">
    <property type="entry name" value="POLYSACCHARIDE BIOSYNTHESIS PROTEIN EPSC-RELATED"/>
    <property type="match status" value="1"/>
</dbReference>
<dbReference type="InterPro" id="IPR051203">
    <property type="entry name" value="Polysaccharide_Synthase-Rel"/>
</dbReference>
<comment type="caution">
    <text evidence="5">The sequence shown here is derived from an EMBL/GenBank/DDBJ whole genome shotgun (WGS) entry which is preliminary data.</text>
</comment>
<dbReference type="CDD" id="cd05237">
    <property type="entry name" value="UDP_invert_4-6DH_SDR_e"/>
    <property type="match status" value="1"/>
</dbReference>
<keyword evidence="6" id="KW-1185">Reference proteome</keyword>
<dbReference type="Pfam" id="PF02719">
    <property type="entry name" value="Polysacc_synt_2"/>
    <property type="match status" value="1"/>
</dbReference>
<feature type="transmembrane region" description="Helical" evidence="3">
    <location>
        <begin position="52"/>
        <end position="76"/>
    </location>
</feature>
<dbReference type="Proteomes" id="UP000234206">
    <property type="component" value="Unassembled WGS sequence"/>
</dbReference>
<dbReference type="EMBL" id="PKIZ01000002">
    <property type="protein sequence ID" value="PKZ42568.1"/>
    <property type="molecule type" value="Genomic_DNA"/>
</dbReference>
<feature type="transmembrane region" description="Helical" evidence="3">
    <location>
        <begin position="88"/>
        <end position="109"/>
    </location>
</feature>
<evidence type="ECO:0000313" key="5">
    <source>
        <dbReference type="EMBL" id="PKZ42568.1"/>
    </source>
</evidence>
<dbReference type="OrthoDB" id="9803111at2"/>
<feature type="region of interest" description="Disordered" evidence="2">
    <location>
        <begin position="606"/>
        <end position="635"/>
    </location>
</feature>
<sequence>MANDLRSDQTTRDRAVRLTWAGIDALLWFVATWAATALRFDFSIGEAHLLGTIGMAALAAAFHVALGLVVGPYAVGHQRGSFEEVADLARVTLITMAVLLVVELASPGVGVPRSVPLIAGLVALAGMLAVRFVLRARNTRQAASADREHRALIFGAGSAGRQLVRSIIEDPKAAYTPVGFVDDAPSKAKLRIDGVRVRGTRRDIKALAEAHDASHLIIALPNADSELLRELTELGDEAGLRTMVLPPVASIADGRPQVSDLRDINLADLLGRRPIELDQAAISAELSGKVVLVTGAGGSIGSELARQISKFKPAKLLLLERDESSLQATSMSLVGHGLLDSDDLVLADIRDLQGLHAVFQRHRPEVVFHAAALKHLPLLEAYPHEAWLTNVMGTHNVLTAASAAGVRTFVNVSTDKAANPTSVLGYSKRLAERITSDFASKEPGRYVSVRFGNVLGSRGSVIPAFTAQIRKGGPVTVTHPDVERYFMLIPEACQLVMQAAAIGHDGEVMVLDMGTPVKIVDVAKRLIAMSGKRDVEITYTGLRPGEKMSEELFKPGDDARVTGHELVSAVDVPLLDRDVVRDLVFDDAESARAYMDREATFDLEVRRTDDTQSNAVLGDGRTHPEQEGAHPARDL</sequence>
<dbReference type="Pfam" id="PF13727">
    <property type="entry name" value="CoA_binding_3"/>
    <property type="match status" value="1"/>
</dbReference>
<evidence type="ECO:0000259" key="4">
    <source>
        <dbReference type="Pfam" id="PF02719"/>
    </source>
</evidence>
<protein>
    <submittedName>
        <fullName evidence="5">Polysaccharide biosynthesis protein</fullName>
    </submittedName>
</protein>
<reference evidence="5 6" key="1">
    <citation type="submission" date="2017-12" db="EMBL/GenBank/DDBJ databases">
        <title>Phylogenetic diversity of female urinary microbiome.</title>
        <authorList>
            <person name="Thomas-White K."/>
            <person name="Wolfe A.J."/>
        </authorList>
    </citation>
    <scope>NUCLEOTIDE SEQUENCE [LARGE SCALE GENOMIC DNA]</scope>
    <source>
        <strain evidence="5 6">UMB1298</strain>
    </source>
</reference>
<name>A0A2I1PD46_9MICO</name>
<dbReference type="AlphaFoldDB" id="A0A2I1PD46"/>
<feature type="compositionally biased region" description="Basic and acidic residues" evidence="2">
    <location>
        <begin position="620"/>
        <end position="635"/>
    </location>
</feature>
<organism evidence="5 6">
    <name type="scientific">Kytococcus schroeteri</name>
    <dbReference type="NCBI Taxonomy" id="138300"/>
    <lineage>
        <taxon>Bacteria</taxon>
        <taxon>Bacillati</taxon>
        <taxon>Actinomycetota</taxon>
        <taxon>Actinomycetes</taxon>
        <taxon>Micrococcales</taxon>
        <taxon>Kytococcaceae</taxon>
        <taxon>Kytococcus</taxon>
    </lineage>
</organism>
<proteinExistence type="inferred from homology"/>
<feature type="transmembrane region" description="Helical" evidence="3">
    <location>
        <begin position="115"/>
        <end position="134"/>
    </location>
</feature>
<accession>A0A2I1PD46</accession>
<evidence type="ECO:0000313" key="6">
    <source>
        <dbReference type="Proteomes" id="UP000234206"/>
    </source>
</evidence>
<comment type="similarity">
    <text evidence="1">Belongs to the polysaccharide synthase family.</text>
</comment>
<keyword evidence="3" id="KW-0812">Transmembrane</keyword>
<dbReference type="SUPFAM" id="SSF51735">
    <property type="entry name" value="NAD(P)-binding Rossmann-fold domains"/>
    <property type="match status" value="2"/>
</dbReference>
<evidence type="ECO:0000256" key="1">
    <source>
        <dbReference type="ARBA" id="ARBA00007430"/>
    </source>
</evidence>
<feature type="transmembrane region" description="Helical" evidence="3">
    <location>
        <begin position="21"/>
        <end position="40"/>
    </location>
</feature>
<feature type="domain" description="Polysaccharide biosynthesis protein CapD-like" evidence="4">
    <location>
        <begin position="291"/>
        <end position="567"/>
    </location>
</feature>